<sequence length="54" mass="6292">MRNENSYRITVQLGSTLVKNIFYVSILVGTIQGRPLEDMFRETSHCHLHFTSHN</sequence>
<dbReference type="EMBL" id="PQFF01000164">
    <property type="protein sequence ID" value="RHZ77669.1"/>
    <property type="molecule type" value="Genomic_DNA"/>
</dbReference>
<comment type="caution">
    <text evidence="1">The sequence shown here is derived from an EMBL/GenBank/DDBJ whole genome shotgun (WGS) entry which is preliminary data.</text>
</comment>
<dbReference type="Proteomes" id="UP000266861">
    <property type="component" value="Unassembled WGS sequence"/>
</dbReference>
<reference evidence="1 2" key="1">
    <citation type="submission" date="2018-08" db="EMBL/GenBank/DDBJ databases">
        <title>Genome and evolution of the arbuscular mycorrhizal fungus Diversispora epigaea (formerly Glomus versiforme) and its bacterial endosymbionts.</title>
        <authorList>
            <person name="Sun X."/>
            <person name="Fei Z."/>
            <person name="Harrison M."/>
        </authorList>
    </citation>
    <scope>NUCLEOTIDE SEQUENCE [LARGE SCALE GENOMIC DNA]</scope>
    <source>
        <strain evidence="1 2">IT104</strain>
    </source>
</reference>
<evidence type="ECO:0000313" key="1">
    <source>
        <dbReference type="EMBL" id="RHZ77669.1"/>
    </source>
</evidence>
<keyword evidence="2" id="KW-1185">Reference proteome</keyword>
<organism evidence="1 2">
    <name type="scientific">Diversispora epigaea</name>
    <dbReference type="NCBI Taxonomy" id="1348612"/>
    <lineage>
        <taxon>Eukaryota</taxon>
        <taxon>Fungi</taxon>
        <taxon>Fungi incertae sedis</taxon>
        <taxon>Mucoromycota</taxon>
        <taxon>Glomeromycotina</taxon>
        <taxon>Glomeromycetes</taxon>
        <taxon>Diversisporales</taxon>
        <taxon>Diversisporaceae</taxon>
        <taxon>Diversispora</taxon>
    </lineage>
</organism>
<gene>
    <name evidence="1" type="ORF">Glove_174g182</name>
</gene>
<accession>A0A397INS9</accession>
<protein>
    <submittedName>
        <fullName evidence="1">Uncharacterized protein</fullName>
    </submittedName>
</protein>
<proteinExistence type="predicted"/>
<name>A0A397INS9_9GLOM</name>
<dbReference type="AlphaFoldDB" id="A0A397INS9"/>
<evidence type="ECO:0000313" key="2">
    <source>
        <dbReference type="Proteomes" id="UP000266861"/>
    </source>
</evidence>